<accession>A0A2J8JYH8</accession>
<gene>
    <name evidence="1" type="ORF">CK820_G0043065</name>
</gene>
<dbReference type="Proteomes" id="UP000236370">
    <property type="component" value="Unassembled WGS sequence"/>
</dbReference>
<reference evidence="1 2" key="1">
    <citation type="submission" date="2017-12" db="EMBL/GenBank/DDBJ databases">
        <title>High-resolution comparative analysis of great ape genomes.</title>
        <authorList>
            <person name="Pollen A."/>
            <person name="Hastie A."/>
            <person name="Hormozdiari F."/>
            <person name="Dougherty M."/>
            <person name="Liu R."/>
            <person name="Chaisson M."/>
            <person name="Hoppe E."/>
            <person name="Hill C."/>
            <person name="Pang A."/>
            <person name="Hillier L."/>
            <person name="Baker C."/>
            <person name="Armstrong J."/>
            <person name="Shendure J."/>
            <person name="Paten B."/>
            <person name="Wilson R."/>
            <person name="Chao H."/>
            <person name="Schneider V."/>
            <person name="Ventura M."/>
            <person name="Kronenberg Z."/>
            <person name="Murali S."/>
            <person name="Gordon D."/>
            <person name="Cantsilieris S."/>
            <person name="Munson K."/>
            <person name="Nelson B."/>
            <person name="Raja A."/>
            <person name="Underwood J."/>
            <person name="Diekhans M."/>
            <person name="Fiddes I."/>
            <person name="Haussler D."/>
            <person name="Eichler E."/>
        </authorList>
    </citation>
    <scope>NUCLEOTIDE SEQUENCE [LARGE SCALE GENOMIC DNA]</scope>
    <source>
        <strain evidence="1">Yerkes chimp pedigree #C0471</strain>
    </source>
</reference>
<evidence type="ECO:0000313" key="2">
    <source>
        <dbReference type="Proteomes" id="UP000236370"/>
    </source>
</evidence>
<dbReference type="AlphaFoldDB" id="A0A2J8JYH8"/>
<evidence type="ECO:0000313" key="1">
    <source>
        <dbReference type="EMBL" id="PNI27827.1"/>
    </source>
</evidence>
<comment type="caution">
    <text evidence="1">The sequence shown here is derived from an EMBL/GenBank/DDBJ whole genome shotgun (WGS) entry which is preliminary data.</text>
</comment>
<protein>
    <submittedName>
        <fullName evidence="1">ACSS2 isoform 5</fullName>
    </submittedName>
</protein>
<sequence>MMVRWALLRGECRILGRHCQGILLEDSMPWPIPSVQL</sequence>
<organism evidence="1 2">
    <name type="scientific">Pan troglodytes</name>
    <name type="common">Chimpanzee</name>
    <dbReference type="NCBI Taxonomy" id="9598"/>
    <lineage>
        <taxon>Eukaryota</taxon>
        <taxon>Metazoa</taxon>
        <taxon>Chordata</taxon>
        <taxon>Craniata</taxon>
        <taxon>Vertebrata</taxon>
        <taxon>Euteleostomi</taxon>
        <taxon>Mammalia</taxon>
        <taxon>Eutheria</taxon>
        <taxon>Euarchontoglires</taxon>
        <taxon>Primates</taxon>
        <taxon>Haplorrhini</taxon>
        <taxon>Catarrhini</taxon>
        <taxon>Hominidae</taxon>
        <taxon>Pan</taxon>
    </lineage>
</organism>
<proteinExistence type="predicted"/>
<dbReference type="EMBL" id="NBAG03000408">
    <property type="protein sequence ID" value="PNI27827.1"/>
    <property type="molecule type" value="Genomic_DNA"/>
</dbReference>
<name>A0A2J8JYH8_PANTR</name>